<comment type="caution">
    <text evidence="1">The sequence shown here is derived from an EMBL/GenBank/DDBJ whole genome shotgun (WGS) entry which is preliminary data.</text>
</comment>
<gene>
    <name evidence="1" type="ORF">RPERSI_LOCUS27026</name>
</gene>
<keyword evidence="2" id="KW-1185">Reference proteome</keyword>
<sequence length="168" mass="19280">TTNQEQIREMLENLAIVHQVYTIEQIQRCKTDKNKDGVILPRDLKLNSTNERLYDNQDDDEKLIKVHQLLVTNKFIPLSKNLFKSIVLGGSGFIFQVSEDEYKIIKHPMSAIVFGRSGTGKTTCIVFRQIASYLMKSSQSSNKLYKTPSLHTNVIDANVFNKRQIFIT</sequence>
<proteinExistence type="predicted"/>
<organism evidence="1 2">
    <name type="scientific">Racocetra persica</name>
    <dbReference type="NCBI Taxonomy" id="160502"/>
    <lineage>
        <taxon>Eukaryota</taxon>
        <taxon>Fungi</taxon>
        <taxon>Fungi incertae sedis</taxon>
        <taxon>Mucoromycota</taxon>
        <taxon>Glomeromycotina</taxon>
        <taxon>Glomeromycetes</taxon>
        <taxon>Diversisporales</taxon>
        <taxon>Gigasporaceae</taxon>
        <taxon>Racocetra</taxon>
    </lineage>
</organism>
<reference evidence="1" key="1">
    <citation type="submission" date="2021-06" db="EMBL/GenBank/DDBJ databases">
        <authorList>
            <person name="Kallberg Y."/>
            <person name="Tangrot J."/>
            <person name="Rosling A."/>
        </authorList>
    </citation>
    <scope>NUCLEOTIDE SEQUENCE</scope>
    <source>
        <strain evidence="1">MA461A</strain>
    </source>
</reference>
<name>A0ACA9S518_9GLOM</name>
<feature type="non-terminal residue" evidence="1">
    <location>
        <position position="168"/>
    </location>
</feature>
<feature type="non-terminal residue" evidence="1">
    <location>
        <position position="1"/>
    </location>
</feature>
<evidence type="ECO:0000313" key="1">
    <source>
        <dbReference type="EMBL" id="CAG8827640.1"/>
    </source>
</evidence>
<protein>
    <submittedName>
        <fullName evidence="1">20182_t:CDS:1</fullName>
    </submittedName>
</protein>
<accession>A0ACA9S518</accession>
<dbReference type="EMBL" id="CAJVQC010094162">
    <property type="protein sequence ID" value="CAG8827640.1"/>
    <property type="molecule type" value="Genomic_DNA"/>
</dbReference>
<dbReference type="Proteomes" id="UP000789920">
    <property type="component" value="Unassembled WGS sequence"/>
</dbReference>
<evidence type="ECO:0000313" key="2">
    <source>
        <dbReference type="Proteomes" id="UP000789920"/>
    </source>
</evidence>